<dbReference type="InterPro" id="IPR036286">
    <property type="entry name" value="LexA/Signal_pep-like_sf"/>
</dbReference>
<accession>A0A0K1QD25</accession>
<keyword evidence="7" id="KW-0645">Protease</keyword>
<protein>
    <recommendedName>
        <fullName evidence="4 7">Signal peptidase I</fullName>
        <ecNumber evidence="3 7">3.4.21.89</ecNumber>
    </recommendedName>
</protein>
<keyword evidence="5 7" id="KW-0378">Hydrolase</keyword>
<dbReference type="PATRIC" id="fig|1391654.3.peg.10486"/>
<comment type="subcellular location">
    <subcellularLocation>
        <location evidence="7">Membrane</location>
        <topology evidence="7">Single-pass type II membrane protein</topology>
    </subcellularLocation>
</comment>
<dbReference type="GO" id="GO:0006465">
    <property type="term" value="P:signal peptide processing"/>
    <property type="evidence" value="ECO:0007669"/>
    <property type="project" value="InterPro"/>
</dbReference>
<dbReference type="Gene3D" id="2.10.109.10">
    <property type="entry name" value="Umud Fragment, subunit A"/>
    <property type="match status" value="1"/>
</dbReference>
<evidence type="ECO:0000256" key="5">
    <source>
        <dbReference type="ARBA" id="ARBA00022801"/>
    </source>
</evidence>
<evidence type="ECO:0000256" key="1">
    <source>
        <dbReference type="ARBA" id="ARBA00000677"/>
    </source>
</evidence>
<evidence type="ECO:0000256" key="3">
    <source>
        <dbReference type="ARBA" id="ARBA00013208"/>
    </source>
</evidence>
<reference evidence="9 10" key="1">
    <citation type="submission" date="2015-08" db="EMBL/GenBank/DDBJ databases">
        <authorList>
            <person name="Babu N.S."/>
            <person name="Beckwith C.J."/>
            <person name="Beseler K.G."/>
            <person name="Brison A."/>
            <person name="Carone J.V."/>
            <person name="Caskin T.P."/>
            <person name="Diamond M."/>
            <person name="Durham M.E."/>
            <person name="Foxe J.M."/>
            <person name="Go M."/>
            <person name="Henderson B.A."/>
            <person name="Jones I.B."/>
            <person name="McGettigan J.A."/>
            <person name="Micheletti S.J."/>
            <person name="Nasrallah M.E."/>
            <person name="Ortiz D."/>
            <person name="Piller C.R."/>
            <person name="Privatt S.R."/>
            <person name="Schneider S.L."/>
            <person name="Sharp S."/>
            <person name="Smith T.C."/>
            <person name="Stanton J.D."/>
            <person name="Ullery H.E."/>
            <person name="Wilson R.J."/>
            <person name="Serrano M.G."/>
            <person name="Buck G."/>
            <person name="Lee V."/>
            <person name="Wang Y."/>
            <person name="Carvalho R."/>
            <person name="Voegtly L."/>
            <person name="Shi R."/>
            <person name="Duckworth R."/>
            <person name="Johnson A."/>
            <person name="Loviza R."/>
            <person name="Walstead R."/>
            <person name="Shah Z."/>
            <person name="Kiflezghi M."/>
            <person name="Wade K."/>
            <person name="Ball S.L."/>
            <person name="Bradley K.W."/>
            <person name="Asai D.J."/>
            <person name="Bowman C.A."/>
            <person name="Russell D.A."/>
            <person name="Pope W.H."/>
            <person name="Jacobs-Sera D."/>
            <person name="Hendrix R.W."/>
            <person name="Hatfull G.F."/>
        </authorList>
    </citation>
    <scope>NUCLEOTIDE SEQUENCE [LARGE SCALE GENOMIC DNA]</scope>
    <source>
        <strain evidence="9 10">DSM 27648</strain>
    </source>
</reference>
<evidence type="ECO:0000259" key="8">
    <source>
        <dbReference type="Pfam" id="PF10502"/>
    </source>
</evidence>
<dbReference type="EC" id="3.4.21.89" evidence="3 7"/>
<name>A0A0K1QD25_9BACT</name>
<dbReference type="SUPFAM" id="SSF51306">
    <property type="entry name" value="LexA/Signal peptidase"/>
    <property type="match status" value="1"/>
</dbReference>
<dbReference type="PANTHER" id="PTHR43390:SF1">
    <property type="entry name" value="CHLOROPLAST PROCESSING PEPTIDASE"/>
    <property type="match status" value="1"/>
</dbReference>
<comment type="catalytic activity">
    <reaction evidence="1 7">
        <text>Cleavage of hydrophobic, N-terminal signal or leader sequences from secreted and periplasmic proteins.</text>
        <dbReference type="EC" id="3.4.21.89"/>
    </reaction>
</comment>
<comment type="similarity">
    <text evidence="2 7">Belongs to the peptidase S26 family.</text>
</comment>
<keyword evidence="10" id="KW-1185">Reference proteome</keyword>
<evidence type="ECO:0000256" key="4">
    <source>
        <dbReference type="ARBA" id="ARBA00019232"/>
    </source>
</evidence>
<dbReference type="GO" id="GO:0009003">
    <property type="term" value="F:signal peptidase activity"/>
    <property type="evidence" value="ECO:0007669"/>
    <property type="project" value="UniProtKB-EC"/>
</dbReference>
<dbReference type="CDD" id="cd06530">
    <property type="entry name" value="S26_SPase_I"/>
    <property type="match status" value="1"/>
</dbReference>
<feature type="active site" evidence="6">
    <location>
        <position position="42"/>
    </location>
</feature>
<evidence type="ECO:0000313" key="10">
    <source>
        <dbReference type="Proteomes" id="UP000064967"/>
    </source>
</evidence>
<dbReference type="AlphaFoldDB" id="A0A0K1QD25"/>
<evidence type="ECO:0000256" key="2">
    <source>
        <dbReference type="ARBA" id="ARBA00009370"/>
    </source>
</evidence>
<dbReference type="GO" id="GO:0016020">
    <property type="term" value="C:membrane"/>
    <property type="evidence" value="ECO:0007669"/>
    <property type="project" value="UniProtKB-SubCell"/>
</dbReference>
<proteinExistence type="inferred from homology"/>
<dbReference type="Pfam" id="PF10502">
    <property type="entry name" value="Peptidase_S26"/>
    <property type="match status" value="1"/>
</dbReference>
<dbReference type="NCBIfam" id="TIGR02227">
    <property type="entry name" value="sigpep_I_bact"/>
    <property type="match status" value="1"/>
</dbReference>
<evidence type="ECO:0000313" key="9">
    <source>
        <dbReference type="EMBL" id="AKV03686.1"/>
    </source>
</evidence>
<dbReference type="KEGG" id="llu:AKJ09_10349"/>
<dbReference type="OrthoDB" id="9815782at2"/>
<dbReference type="PRINTS" id="PR00727">
    <property type="entry name" value="LEADERPTASE"/>
</dbReference>
<dbReference type="Proteomes" id="UP000064967">
    <property type="component" value="Chromosome"/>
</dbReference>
<dbReference type="InterPro" id="IPR019758">
    <property type="entry name" value="Pept_S26A_signal_pept_1_CS"/>
</dbReference>
<organism evidence="9 10">
    <name type="scientific">Labilithrix luteola</name>
    <dbReference type="NCBI Taxonomy" id="1391654"/>
    <lineage>
        <taxon>Bacteria</taxon>
        <taxon>Pseudomonadati</taxon>
        <taxon>Myxococcota</taxon>
        <taxon>Polyangia</taxon>
        <taxon>Polyangiales</taxon>
        <taxon>Labilitrichaceae</taxon>
        <taxon>Labilithrix</taxon>
    </lineage>
</organism>
<dbReference type="STRING" id="1391654.AKJ09_10349"/>
<evidence type="ECO:0000256" key="7">
    <source>
        <dbReference type="RuleBase" id="RU362042"/>
    </source>
</evidence>
<feature type="active site" evidence="6">
    <location>
        <position position="110"/>
    </location>
</feature>
<gene>
    <name evidence="9" type="ORF">AKJ09_10349</name>
</gene>
<dbReference type="RefSeq" id="WP_146654415.1">
    <property type="nucleotide sequence ID" value="NZ_CP012333.1"/>
</dbReference>
<dbReference type="PANTHER" id="PTHR43390">
    <property type="entry name" value="SIGNAL PEPTIDASE I"/>
    <property type="match status" value="1"/>
</dbReference>
<dbReference type="InterPro" id="IPR000223">
    <property type="entry name" value="Pept_S26A_signal_pept_1"/>
</dbReference>
<feature type="domain" description="Peptidase S26" evidence="8">
    <location>
        <begin position="18"/>
        <end position="191"/>
    </location>
</feature>
<evidence type="ECO:0000256" key="6">
    <source>
        <dbReference type="PIRSR" id="PIRSR600223-1"/>
    </source>
</evidence>
<sequence>MGRSDLVEVRRFRRFLGFAAIVTTAFTARASLADHYRVPSGSMEPTVHVGDHIVAWKAAYGLRLPLTEHYLAHFHAPARGDVVVLEPPSAPADGVASPVDGELLGSVLLKRVVAVEGDLVEVKRGRLFIDGQFVEEEHASLASGGGPDFGPVRVPRGQLLVLGDNRGNSRDGRSFGWVARDQVLGRAAAVVTREGHLTYEPL</sequence>
<dbReference type="GO" id="GO:0004252">
    <property type="term" value="F:serine-type endopeptidase activity"/>
    <property type="evidence" value="ECO:0007669"/>
    <property type="project" value="InterPro"/>
</dbReference>
<dbReference type="PROSITE" id="PS00761">
    <property type="entry name" value="SPASE_I_3"/>
    <property type="match status" value="1"/>
</dbReference>
<dbReference type="InterPro" id="IPR019533">
    <property type="entry name" value="Peptidase_S26"/>
</dbReference>
<dbReference type="EMBL" id="CP012333">
    <property type="protein sequence ID" value="AKV03686.1"/>
    <property type="molecule type" value="Genomic_DNA"/>
</dbReference>